<dbReference type="CDD" id="cd01918">
    <property type="entry name" value="HprK_C"/>
    <property type="match status" value="1"/>
</dbReference>
<dbReference type="KEGG" id="blag:BLTE_31250"/>
<keyword evidence="2" id="KW-0808">Transferase</keyword>
<dbReference type="Proteomes" id="UP000266934">
    <property type="component" value="Chromosome"/>
</dbReference>
<dbReference type="EMBL" id="AP018907">
    <property type="protein sequence ID" value="BBF94440.1"/>
    <property type="molecule type" value="Genomic_DNA"/>
</dbReference>
<dbReference type="GO" id="GO:0006109">
    <property type="term" value="P:regulation of carbohydrate metabolic process"/>
    <property type="evidence" value="ECO:0007669"/>
    <property type="project" value="InterPro"/>
</dbReference>
<feature type="domain" description="HPr kinase/phosphorylase C-terminal" evidence="1">
    <location>
        <begin position="2"/>
        <end position="86"/>
    </location>
</feature>
<dbReference type="Gene3D" id="3.40.50.300">
    <property type="entry name" value="P-loop containing nucleotide triphosphate hydrolases"/>
    <property type="match status" value="1"/>
</dbReference>
<dbReference type="InterPro" id="IPR027417">
    <property type="entry name" value="P-loop_NTPase"/>
</dbReference>
<dbReference type="GO" id="GO:0005524">
    <property type="term" value="F:ATP binding"/>
    <property type="evidence" value="ECO:0007669"/>
    <property type="project" value="InterPro"/>
</dbReference>
<proteinExistence type="predicted"/>
<dbReference type="GO" id="GO:0000155">
    <property type="term" value="F:phosphorelay sensor kinase activity"/>
    <property type="evidence" value="ECO:0007669"/>
    <property type="project" value="InterPro"/>
</dbReference>
<accession>A0A348G4F7</accession>
<evidence type="ECO:0000313" key="3">
    <source>
        <dbReference type="Proteomes" id="UP000266934"/>
    </source>
</evidence>
<keyword evidence="3" id="KW-1185">Reference proteome</keyword>
<dbReference type="Pfam" id="PF07475">
    <property type="entry name" value="Hpr_kinase_C"/>
    <property type="match status" value="1"/>
</dbReference>
<sequence length="161" mass="16019">MLATGRTIHASAVLVGESAVVIRGPSGSGKSRLALGLIRLAEAGTLPFARLVGDDRVALAAASGRLLVSPAPNIAGLIEVRGLGVLPLPHEPLAVAGLIVDLAAEDGARMPAADSARTSLFGIEVARLPVAAGADPLALVAALIAGGRPAPAASPWGRLLR</sequence>
<dbReference type="OrthoDB" id="8326226at2"/>
<organism evidence="2 3">
    <name type="scientific">Blastochloris tepida</name>
    <dbReference type="NCBI Taxonomy" id="2233851"/>
    <lineage>
        <taxon>Bacteria</taxon>
        <taxon>Pseudomonadati</taxon>
        <taxon>Pseudomonadota</taxon>
        <taxon>Alphaproteobacteria</taxon>
        <taxon>Hyphomicrobiales</taxon>
        <taxon>Blastochloridaceae</taxon>
        <taxon>Blastochloris</taxon>
    </lineage>
</organism>
<dbReference type="RefSeq" id="WP_126401538.1">
    <property type="nucleotide sequence ID" value="NZ_AP018907.1"/>
</dbReference>
<dbReference type="AlphaFoldDB" id="A0A348G4F7"/>
<reference evidence="2 3" key="1">
    <citation type="submission" date="2018-08" db="EMBL/GenBank/DDBJ databases">
        <title>Complete genome sequencing of Blastochloris tepida GI.</title>
        <authorList>
            <person name="Tsukatani Y."/>
            <person name="Mori H."/>
        </authorList>
    </citation>
    <scope>NUCLEOTIDE SEQUENCE [LARGE SCALE GENOMIC DNA]</scope>
    <source>
        <strain evidence="2 3">GI</strain>
    </source>
</reference>
<protein>
    <submittedName>
        <fullName evidence="2">HPr kinase</fullName>
    </submittedName>
</protein>
<gene>
    <name evidence="2" type="ORF">BLTE_31250</name>
</gene>
<dbReference type="SUPFAM" id="SSF53795">
    <property type="entry name" value="PEP carboxykinase-like"/>
    <property type="match status" value="1"/>
</dbReference>
<evidence type="ECO:0000313" key="2">
    <source>
        <dbReference type="EMBL" id="BBF94440.1"/>
    </source>
</evidence>
<dbReference type="InterPro" id="IPR011104">
    <property type="entry name" value="Hpr_kin/Pase_C"/>
</dbReference>
<name>A0A348G4F7_9HYPH</name>
<keyword evidence="2" id="KW-0418">Kinase</keyword>
<evidence type="ECO:0000259" key="1">
    <source>
        <dbReference type="Pfam" id="PF07475"/>
    </source>
</evidence>